<dbReference type="SUPFAM" id="SSF53098">
    <property type="entry name" value="Ribonuclease H-like"/>
    <property type="match status" value="1"/>
</dbReference>
<dbReference type="NCBIfam" id="NF033546">
    <property type="entry name" value="transpos_IS21"/>
    <property type="match status" value="1"/>
</dbReference>
<dbReference type="PROSITE" id="PS50994">
    <property type="entry name" value="INTEGRASE"/>
    <property type="match status" value="1"/>
</dbReference>
<dbReference type="InterPro" id="IPR012337">
    <property type="entry name" value="RNaseH-like_sf"/>
</dbReference>
<dbReference type="EMBL" id="JACOPK010000005">
    <property type="protein sequence ID" value="MBC5695699.1"/>
    <property type="molecule type" value="Genomic_DNA"/>
</dbReference>
<evidence type="ECO:0000313" key="2">
    <source>
        <dbReference type="EMBL" id="MBC5695699.1"/>
    </source>
</evidence>
<feature type="domain" description="Integrase catalytic" evidence="1">
    <location>
        <begin position="131"/>
        <end position="311"/>
    </location>
</feature>
<sequence>MTDYLKILRLDYLDYSQRRIADSARCSHHTIRKVLEVASKANIHWPLEDDITNAELERILFPDKYQKISTYVEPDYPYIHRELAKPGVTLTLLWEEYCRKCYESSRTPYMSTQFGDKYRKWARITKATMRIQHKPGDTIQVDWAGDTVPVYDSVTGAQSAAYLFVAVLPCSCYVYAEACDDMKTENWLNCHVHAFNYFGGVTRLLIPDNCKTATTSNTRYETILNRSYQELAEYYGIAIVPARVRKPQDKSAAEASVRLVETWIIAALQDMKFFSLRELNEAVAEKLEELNNREFKQHTGTRRSAYLEEEQAYMLPLHRLKPLSDLPPRCRTTIS</sequence>
<comment type="caution">
    <text evidence="2">The sequence shown here is derived from an EMBL/GenBank/DDBJ whole genome shotgun (WGS) entry which is preliminary data.</text>
</comment>
<gene>
    <name evidence="2" type="ORF">H8S02_07040</name>
</gene>
<dbReference type="PANTHER" id="PTHR35004">
    <property type="entry name" value="TRANSPOSASE RV3428C-RELATED"/>
    <property type="match status" value="1"/>
</dbReference>
<reference evidence="2 3" key="1">
    <citation type="submission" date="2020-08" db="EMBL/GenBank/DDBJ databases">
        <title>Genome public.</title>
        <authorList>
            <person name="Liu C."/>
            <person name="Sun Q."/>
        </authorList>
    </citation>
    <scope>NUCLEOTIDE SEQUENCE [LARGE SCALE GENOMIC DNA]</scope>
    <source>
        <strain evidence="2 3">M2</strain>
    </source>
</reference>
<evidence type="ECO:0000259" key="1">
    <source>
        <dbReference type="PROSITE" id="PS50994"/>
    </source>
</evidence>
<organism evidence="2 3">
    <name type="scientific">Agathobaculum hominis</name>
    <dbReference type="NCBI Taxonomy" id="2763014"/>
    <lineage>
        <taxon>Bacteria</taxon>
        <taxon>Bacillati</taxon>
        <taxon>Bacillota</taxon>
        <taxon>Clostridia</taxon>
        <taxon>Eubacteriales</taxon>
        <taxon>Butyricicoccaceae</taxon>
        <taxon>Agathobaculum</taxon>
    </lineage>
</organism>
<accession>A0ABR7GN15</accession>
<dbReference type="Proteomes" id="UP000641741">
    <property type="component" value="Unassembled WGS sequence"/>
</dbReference>
<dbReference type="Pfam" id="PF00665">
    <property type="entry name" value="rve"/>
    <property type="match status" value="1"/>
</dbReference>
<dbReference type="PANTHER" id="PTHR35004:SF8">
    <property type="entry name" value="TRANSPOSASE RV3428C-RELATED"/>
    <property type="match status" value="1"/>
</dbReference>
<proteinExistence type="predicted"/>
<protein>
    <submittedName>
        <fullName evidence="2">IS21 family transposase</fullName>
    </submittedName>
</protein>
<dbReference type="InterPro" id="IPR036397">
    <property type="entry name" value="RNaseH_sf"/>
</dbReference>
<keyword evidence="3" id="KW-1185">Reference proteome</keyword>
<dbReference type="RefSeq" id="WP_186969915.1">
    <property type="nucleotide sequence ID" value="NZ_JACOPK010000005.1"/>
</dbReference>
<evidence type="ECO:0000313" key="3">
    <source>
        <dbReference type="Proteomes" id="UP000641741"/>
    </source>
</evidence>
<dbReference type="Gene3D" id="3.30.420.10">
    <property type="entry name" value="Ribonuclease H-like superfamily/Ribonuclease H"/>
    <property type="match status" value="1"/>
</dbReference>
<dbReference type="InterPro" id="IPR001584">
    <property type="entry name" value="Integrase_cat-core"/>
</dbReference>
<name>A0ABR7GN15_9FIRM</name>